<dbReference type="InterPro" id="IPR036412">
    <property type="entry name" value="HAD-like_sf"/>
</dbReference>
<dbReference type="RefSeq" id="WP_188586620.1">
    <property type="nucleotide sequence ID" value="NZ_BMGC01000013.1"/>
</dbReference>
<dbReference type="InterPro" id="IPR023214">
    <property type="entry name" value="HAD_sf"/>
</dbReference>
<dbReference type="NCBIfam" id="TIGR01509">
    <property type="entry name" value="HAD-SF-IA-v3"/>
    <property type="match status" value="1"/>
</dbReference>
<protein>
    <recommendedName>
        <fullName evidence="3">Hydrolase of the HAD superfamily</fullName>
    </recommendedName>
</protein>
<keyword evidence="2" id="KW-1185">Reference proteome</keyword>
<dbReference type="Pfam" id="PF00702">
    <property type="entry name" value="Hydrolase"/>
    <property type="match status" value="1"/>
</dbReference>
<accession>A0A916WV76</accession>
<dbReference type="Gene3D" id="1.10.150.240">
    <property type="entry name" value="Putative phosphatase, domain 2"/>
    <property type="match status" value="1"/>
</dbReference>
<dbReference type="Gene3D" id="3.40.50.1000">
    <property type="entry name" value="HAD superfamily/HAD-like"/>
    <property type="match status" value="1"/>
</dbReference>
<comment type="caution">
    <text evidence="1">The sequence shown here is derived from an EMBL/GenBank/DDBJ whole genome shotgun (WGS) entry which is preliminary data.</text>
</comment>
<proteinExistence type="predicted"/>
<gene>
    <name evidence="1" type="ORF">GCM10011489_21890</name>
</gene>
<dbReference type="PANTHER" id="PTHR43611:SF3">
    <property type="entry name" value="FLAVIN MONONUCLEOTIDE HYDROLASE 1, CHLOROPLATIC"/>
    <property type="match status" value="1"/>
</dbReference>
<dbReference type="InterPro" id="IPR023198">
    <property type="entry name" value="PGP-like_dom2"/>
</dbReference>
<dbReference type="PANTHER" id="PTHR43611">
    <property type="entry name" value="ALPHA-D-GLUCOSE 1-PHOSPHATE PHOSPHATASE"/>
    <property type="match status" value="1"/>
</dbReference>
<organism evidence="1 2">
    <name type="scientific">Gordonia jinhuaensis</name>
    <dbReference type="NCBI Taxonomy" id="1517702"/>
    <lineage>
        <taxon>Bacteria</taxon>
        <taxon>Bacillati</taxon>
        <taxon>Actinomycetota</taxon>
        <taxon>Actinomycetes</taxon>
        <taxon>Mycobacteriales</taxon>
        <taxon>Gordoniaceae</taxon>
        <taxon>Gordonia</taxon>
    </lineage>
</organism>
<name>A0A916WV76_9ACTN</name>
<sequence length="224" mass="25030">MTTPAPSDDKRIAVWTDFRGVLTPPLKSTLKHYCQHREFTPAQLNEALHAVARMHNMPDAMAVLDSGVLNEEDWLASISQELAAQFNIIDALDGFRDDWWGDRRINSDWVKQLRQLRDAGAFVGVVSNLPAEWKMPFSEALAPYEFDHIAVSCDLGFRKPDWQMFAHLSEVAGVSPAKSILVDDLTANIAGAHAVGWKAYHFTDDSADAAQFCRTVMNQEEGTL</sequence>
<dbReference type="Proteomes" id="UP000621454">
    <property type="component" value="Unassembled WGS sequence"/>
</dbReference>
<evidence type="ECO:0000313" key="1">
    <source>
        <dbReference type="EMBL" id="GGB33336.1"/>
    </source>
</evidence>
<dbReference type="SUPFAM" id="SSF56784">
    <property type="entry name" value="HAD-like"/>
    <property type="match status" value="1"/>
</dbReference>
<dbReference type="InterPro" id="IPR006439">
    <property type="entry name" value="HAD-SF_hydro_IA"/>
</dbReference>
<reference evidence="1" key="1">
    <citation type="journal article" date="2014" name="Int. J. Syst. Evol. Microbiol.">
        <title>Complete genome sequence of Corynebacterium casei LMG S-19264T (=DSM 44701T), isolated from a smear-ripened cheese.</title>
        <authorList>
            <consortium name="US DOE Joint Genome Institute (JGI-PGF)"/>
            <person name="Walter F."/>
            <person name="Albersmeier A."/>
            <person name="Kalinowski J."/>
            <person name="Ruckert C."/>
        </authorList>
    </citation>
    <scope>NUCLEOTIDE SEQUENCE</scope>
    <source>
        <strain evidence="1">CGMCC 1.12827</strain>
    </source>
</reference>
<dbReference type="AlphaFoldDB" id="A0A916WV76"/>
<evidence type="ECO:0008006" key="3">
    <source>
        <dbReference type="Google" id="ProtNLM"/>
    </source>
</evidence>
<reference evidence="1" key="2">
    <citation type="submission" date="2020-09" db="EMBL/GenBank/DDBJ databases">
        <authorList>
            <person name="Sun Q."/>
            <person name="Zhou Y."/>
        </authorList>
    </citation>
    <scope>NUCLEOTIDE SEQUENCE</scope>
    <source>
        <strain evidence="1">CGMCC 1.12827</strain>
    </source>
</reference>
<evidence type="ECO:0000313" key="2">
    <source>
        <dbReference type="Proteomes" id="UP000621454"/>
    </source>
</evidence>
<dbReference type="EMBL" id="BMGC01000013">
    <property type="protein sequence ID" value="GGB33336.1"/>
    <property type="molecule type" value="Genomic_DNA"/>
</dbReference>